<dbReference type="EMBL" id="VWSE01000006">
    <property type="protein sequence ID" value="KAB0288192.1"/>
    <property type="molecule type" value="Genomic_DNA"/>
</dbReference>
<evidence type="ECO:0000313" key="1">
    <source>
        <dbReference type="EMBL" id="KAB0288192.1"/>
    </source>
</evidence>
<gene>
    <name evidence="1" type="ORF">F2P58_12060</name>
</gene>
<comment type="caution">
    <text evidence="1">The sequence shown here is derived from an EMBL/GenBank/DDBJ whole genome shotgun (WGS) entry which is preliminary data.</text>
</comment>
<sequence>MNDDAKHLLDQLCAEYDALSETCQSRPFPEFSETIHTEFGHCFVRCPVGSQRFSIVSVNFSPSVRSQGVLTEFIDYVKRSPYHYRGIEVAIIENRRLAQHLLSLGWRYKSLFTKLFRSKTPTLVQDF</sequence>
<name>A0A5N3R2F7_9VIBR</name>
<proteinExistence type="predicted"/>
<dbReference type="Proteomes" id="UP000326789">
    <property type="component" value="Unassembled WGS sequence"/>
</dbReference>
<organism evidence="1 2">
    <name type="scientific">Vibrio fortis</name>
    <dbReference type="NCBI Taxonomy" id="212667"/>
    <lineage>
        <taxon>Bacteria</taxon>
        <taxon>Pseudomonadati</taxon>
        <taxon>Pseudomonadota</taxon>
        <taxon>Gammaproteobacteria</taxon>
        <taxon>Vibrionales</taxon>
        <taxon>Vibrionaceae</taxon>
        <taxon>Vibrio</taxon>
    </lineage>
</organism>
<dbReference type="RefSeq" id="WP_150869983.1">
    <property type="nucleotide sequence ID" value="NZ_VWSE01000006.1"/>
</dbReference>
<reference evidence="1 2" key="1">
    <citation type="submission" date="2019-09" db="EMBL/GenBank/DDBJ databases">
        <title>Whole genome sequence of Vibrio fortis.</title>
        <authorList>
            <person name="Das S.K."/>
        </authorList>
    </citation>
    <scope>NUCLEOTIDE SEQUENCE [LARGE SCALE GENOMIC DNA]</scope>
    <source>
        <strain evidence="1 2">AN60</strain>
    </source>
</reference>
<evidence type="ECO:0000313" key="2">
    <source>
        <dbReference type="Proteomes" id="UP000326789"/>
    </source>
</evidence>
<protein>
    <recommendedName>
        <fullName evidence="3">N-acetyltransferase domain-containing protein</fullName>
    </recommendedName>
</protein>
<evidence type="ECO:0008006" key="3">
    <source>
        <dbReference type="Google" id="ProtNLM"/>
    </source>
</evidence>
<dbReference type="AlphaFoldDB" id="A0A5N3R2F7"/>
<accession>A0A5N3R2F7</accession>